<protein>
    <submittedName>
        <fullName evidence="2">Uncharacterized protein</fullName>
    </submittedName>
</protein>
<feature type="compositionally biased region" description="Pro residues" evidence="1">
    <location>
        <begin position="94"/>
        <end position="121"/>
    </location>
</feature>
<organism evidence="2">
    <name type="scientific">Zea mays</name>
    <name type="common">Maize</name>
    <dbReference type="NCBI Taxonomy" id="4577"/>
    <lineage>
        <taxon>Eukaryota</taxon>
        <taxon>Viridiplantae</taxon>
        <taxon>Streptophyta</taxon>
        <taxon>Embryophyta</taxon>
        <taxon>Tracheophyta</taxon>
        <taxon>Spermatophyta</taxon>
        <taxon>Magnoliopsida</taxon>
        <taxon>Liliopsida</taxon>
        <taxon>Poales</taxon>
        <taxon>Poaceae</taxon>
        <taxon>PACMAD clade</taxon>
        <taxon>Panicoideae</taxon>
        <taxon>Andropogonodae</taxon>
        <taxon>Andropogoneae</taxon>
        <taxon>Tripsacinae</taxon>
        <taxon>Zea</taxon>
    </lineage>
</organism>
<sequence length="194" mass="21745">MERNRHVRVVLNSKPVPCRRARAEPSISRPAVRRRSARTAHGLTRWPSRPPQRPARPSRAPQRPARPPRAPPPQQQPRAQRLLVLLLSRQRALPLPPSPLQPPPAPAPPPLASLPPPPRGPPRAQRRQLARSPPGQLAPPPWPRRRGQPPRARRRAEPGSPPPALPRSPRRSGSGPRQWPWVTIRRLMTTRPSG</sequence>
<reference evidence="2" key="1">
    <citation type="journal article" date="2009" name="PLoS Genet.">
        <title>Sequencing, mapping, and analysis of 27,455 maize full-length cDNAs.</title>
        <authorList>
            <person name="Soderlund C."/>
            <person name="Descour A."/>
            <person name="Kudrna D."/>
            <person name="Bomhoff M."/>
            <person name="Boyd L."/>
            <person name="Currie J."/>
            <person name="Angelova A."/>
            <person name="Collura K."/>
            <person name="Wissotski M."/>
            <person name="Ashley E."/>
            <person name="Morrow D."/>
            <person name="Fernandes J."/>
            <person name="Walbot V."/>
            <person name="Yu Y."/>
        </authorList>
    </citation>
    <scope>NUCLEOTIDE SEQUENCE</scope>
    <source>
        <strain evidence="2">B73</strain>
    </source>
</reference>
<evidence type="ECO:0000256" key="1">
    <source>
        <dbReference type="SAM" id="MobiDB-lite"/>
    </source>
</evidence>
<feature type="compositionally biased region" description="Basic residues" evidence="1">
    <location>
        <begin position="143"/>
        <end position="154"/>
    </location>
</feature>
<dbReference type="EMBL" id="BT086105">
    <property type="protein sequence ID" value="ACR36458.1"/>
    <property type="molecule type" value="mRNA"/>
</dbReference>
<name>C4J5K8_MAIZE</name>
<feature type="compositionally biased region" description="Pro residues" evidence="1">
    <location>
        <begin position="64"/>
        <end position="75"/>
    </location>
</feature>
<evidence type="ECO:0000313" key="2">
    <source>
        <dbReference type="EMBL" id="ACR36458.1"/>
    </source>
</evidence>
<feature type="region of interest" description="Disordered" evidence="1">
    <location>
        <begin position="93"/>
        <end position="194"/>
    </location>
</feature>
<proteinExistence type="evidence at transcript level"/>
<accession>C4J5K8</accession>
<feature type="region of interest" description="Disordered" evidence="1">
    <location>
        <begin position="20"/>
        <end position="77"/>
    </location>
</feature>
<reference evidence="2" key="2">
    <citation type="submission" date="2012-06" db="EMBL/GenBank/DDBJ databases">
        <authorList>
            <person name="Yu Y."/>
            <person name="Currie J."/>
            <person name="Lomeli R."/>
            <person name="Angelova A."/>
            <person name="Collura K."/>
            <person name="Wissotski M."/>
            <person name="Campos D."/>
            <person name="Kudrna D."/>
            <person name="Golser W."/>
            <person name="Ashely E."/>
            <person name="Descour A."/>
            <person name="Fernandes J."/>
            <person name="Soderlund C."/>
            <person name="Walbot V."/>
        </authorList>
    </citation>
    <scope>NUCLEOTIDE SEQUENCE</scope>
    <source>
        <strain evidence="2">B73</strain>
    </source>
</reference>
<dbReference type="AlphaFoldDB" id="C4J5K8"/>